<protein>
    <submittedName>
        <fullName evidence="1">Uncharacterized protein</fullName>
    </submittedName>
</protein>
<dbReference type="EMBL" id="MFBO01000008">
    <property type="protein sequence ID" value="OGD98548.1"/>
    <property type="molecule type" value="Genomic_DNA"/>
</dbReference>
<evidence type="ECO:0000313" key="1">
    <source>
        <dbReference type="EMBL" id="OGD98548.1"/>
    </source>
</evidence>
<gene>
    <name evidence="1" type="ORF">A3A49_02025</name>
</gene>
<reference evidence="1 2" key="1">
    <citation type="journal article" date="2016" name="Nat. Commun.">
        <title>Thousands of microbial genomes shed light on interconnected biogeochemical processes in an aquifer system.</title>
        <authorList>
            <person name="Anantharaman K."/>
            <person name="Brown C.T."/>
            <person name="Hug L.A."/>
            <person name="Sharon I."/>
            <person name="Castelle C.J."/>
            <person name="Probst A.J."/>
            <person name="Thomas B.C."/>
            <person name="Singh A."/>
            <person name="Wilkins M.J."/>
            <person name="Karaoz U."/>
            <person name="Brodie E.L."/>
            <person name="Williams K.H."/>
            <person name="Hubbard S.S."/>
            <person name="Banfield J.F."/>
        </authorList>
    </citation>
    <scope>NUCLEOTIDE SEQUENCE [LARGE SCALE GENOMIC DNA]</scope>
</reference>
<name>A0A1F5H378_9BACT</name>
<organism evidence="1 2">
    <name type="scientific">Candidatus Curtissbacteria bacterium RIFCSPLOWO2_01_FULL_38_11b</name>
    <dbReference type="NCBI Taxonomy" id="1797725"/>
    <lineage>
        <taxon>Bacteria</taxon>
        <taxon>Candidatus Curtissiibacteriota</taxon>
    </lineage>
</organism>
<evidence type="ECO:0000313" key="2">
    <source>
        <dbReference type="Proteomes" id="UP000176740"/>
    </source>
</evidence>
<dbReference type="Proteomes" id="UP000176740">
    <property type="component" value="Unassembled WGS sequence"/>
</dbReference>
<dbReference type="AlphaFoldDB" id="A0A1F5H378"/>
<sequence length="228" mass="25143">MTDLVEESQHLSERLFVDFRQAAAIGSEISALANSMDTYRASILGSIPVRQTSSTELPEFVVVEEPDSPDLALMSVEYFRNLALKLKLQEHLTGLSGDLAHFAVGKTVKVMPVDGDSSIIAETYFSGGLLGTRQQERNRNLLYKPRKAVGTIDSVFPAGNLLRISPIRLSQASLSQGYYEVPVIDKNGDPQISVELREPGFRDKPGKYTPTALFDRFLRHGLTSASRV</sequence>
<accession>A0A1F5H378</accession>
<comment type="caution">
    <text evidence="1">The sequence shown here is derived from an EMBL/GenBank/DDBJ whole genome shotgun (WGS) entry which is preliminary data.</text>
</comment>
<proteinExistence type="predicted"/>